<evidence type="ECO:0000256" key="1">
    <source>
        <dbReference type="SAM" id="Phobius"/>
    </source>
</evidence>
<reference evidence="3 4" key="1">
    <citation type="submission" date="2023-03" db="EMBL/GenBank/DDBJ databases">
        <title>Genome insight into feeding habits of ladybird beetles.</title>
        <authorList>
            <person name="Li H.-S."/>
            <person name="Huang Y.-H."/>
            <person name="Pang H."/>
        </authorList>
    </citation>
    <scope>NUCLEOTIDE SEQUENCE [LARGE SCALE GENOMIC DNA]</scope>
    <source>
        <strain evidence="3">SYSU_2023b</strain>
        <tissue evidence="3">Whole body</tissue>
    </source>
</reference>
<dbReference type="SUPFAM" id="SSF57302">
    <property type="entry name" value="Snake toxin-like"/>
    <property type="match status" value="1"/>
</dbReference>
<sequence length="293" mass="33490">MCKSSGGGCFSDLWSIAGFPAGYRGRHGCLELLNHEDKTCVNITDTKKVPTKRRNFPKPFVHCCYSDMCNHVDSPQTKYLINTTLFGESNDIVLENVSNHRTIGYSNSEVWFRAATIAVPICGAVILFVLIALAIKILRNERHNSYNHKLESPIYIQQIPIREKNCYKYERGLQYDCLKKHYPRSHNPIYRPTTVELLDYQKNSQVPLLLQNEIRNSQSDCKNETYAKLNQLHSDSYPGYLRSGGKSIILDIEKEGSANCPRNNVDNKNINDDVKFCDIKYGDKNYPKDSPIV</sequence>
<dbReference type="Proteomes" id="UP001431783">
    <property type="component" value="Unassembled WGS sequence"/>
</dbReference>
<dbReference type="EMBL" id="JARQZJ010000063">
    <property type="protein sequence ID" value="KAK9879970.1"/>
    <property type="molecule type" value="Genomic_DNA"/>
</dbReference>
<feature type="transmembrane region" description="Helical" evidence="1">
    <location>
        <begin position="110"/>
        <end position="135"/>
    </location>
</feature>
<keyword evidence="4" id="KW-1185">Reference proteome</keyword>
<proteinExistence type="predicted"/>
<feature type="domain" description="BMP and activin membrane-bound inhibitor C-terminal" evidence="2">
    <location>
        <begin position="106"/>
        <end position="145"/>
    </location>
</feature>
<dbReference type="InterPro" id="IPR045860">
    <property type="entry name" value="Snake_toxin-like_sf"/>
</dbReference>
<keyword evidence="1" id="KW-0812">Transmembrane</keyword>
<protein>
    <recommendedName>
        <fullName evidence="2">BMP and activin membrane-bound inhibitor C-terminal domain-containing protein</fullName>
    </recommendedName>
</protein>
<evidence type="ECO:0000313" key="3">
    <source>
        <dbReference type="EMBL" id="KAK9879970.1"/>
    </source>
</evidence>
<evidence type="ECO:0000259" key="2">
    <source>
        <dbReference type="Pfam" id="PF19337"/>
    </source>
</evidence>
<dbReference type="Pfam" id="PF19337">
    <property type="entry name" value="BAMBI_C"/>
    <property type="match status" value="1"/>
</dbReference>
<name>A0AAW1UBR3_9CUCU</name>
<dbReference type="InterPro" id="IPR045806">
    <property type="entry name" value="BAMBI_C"/>
</dbReference>
<gene>
    <name evidence="3" type="ORF">WA026_008481</name>
</gene>
<accession>A0AAW1UBR3</accession>
<organism evidence="3 4">
    <name type="scientific">Henosepilachna vigintioctopunctata</name>
    <dbReference type="NCBI Taxonomy" id="420089"/>
    <lineage>
        <taxon>Eukaryota</taxon>
        <taxon>Metazoa</taxon>
        <taxon>Ecdysozoa</taxon>
        <taxon>Arthropoda</taxon>
        <taxon>Hexapoda</taxon>
        <taxon>Insecta</taxon>
        <taxon>Pterygota</taxon>
        <taxon>Neoptera</taxon>
        <taxon>Endopterygota</taxon>
        <taxon>Coleoptera</taxon>
        <taxon>Polyphaga</taxon>
        <taxon>Cucujiformia</taxon>
        <taxon>Coccinelloidea</taxon>
        <taxon>Coccinellidae</taxon>
        <taxon>Epilachninae</taxon>
        <taxon>Epilachnini</taxon>
        <taxon>Henosepilachna</taxon>
    </lineage>
</organism>
<keyword evidence="1" id="KW-1133">Transmembrane helix</keyword>
<dbReference type="AlphaFoldDB" id="A0AAW1UBR3"/>
<dbReference type="CDD" id="cd23576">
    <property type="entry name" value="TFP_LU_ECD_BAMBI"/>
    <property type="match status" value="1"/>
</dbReference>
<comment type="caution">
    <text evidence="3">The sequence shown here is derived from an EMBL/GenBank/DDBJ whole genome shotgun (WGS) entry which is preliminary data.</text>
</comment>
<evidence type="ECO:0000313" key="4">
    <source>
        <dbReference type="Proteomes" id="UP001431783"/>
    </source>
</evidence>
<keyword evidence="1" id="KW-0472">Membrane</keyword>